<feature type="binding site" evidence="8">
    <location>
        <position position="61"/>
    </location>
    <ligand>
        <name>(R)-pantoate</name>
        <dbReference type="ChEBI" id="CHEBI:15980"/>
    </ligand>
</feature>
<gene>
    <name evidence="8 9" type="primary">panC</name>
    <name evidence="9" type="ORF">AB406_1546</name>
</gene>
<dbReference type="GO" id="GO:0005524">
    <property type="term" value="F:ATP binding"/>
    <property type="evidence" value="ECO:0007669"/>
    <property type="project" value="UniProtKB-KW"/>
</dbReference>
<dbReference type="SUPFAM" id="SSF52374">
    <property type="entry name" value="Nucleotidylyl transferase"/>
    <property type="match status" value="1"/>
</dbReference>
<dbReference type="AlphaFoldDB" id="A0A1S7DTQ6"/>
<dbReference type="GO" id="GO:0015940">
    <property type="term" value="P:pantothenate biosynthetic process"/>
    <property type="evidence" value="ECO:0007669"/>
    <property type="project" value="UniProtKB-UniRule"/>
</dbReference>
<dbReference type="HAMAP" id="MF_00158">
    <property type="entry name" value="PanC"/>
    <property type="match status" value="1"/>
</dbReference>
<evidence type="ECO:0000256" key="3">
    <source>
        <dbReference type="ARBA" id="ARBA00022598"/>
    </source>
</evidence>
<dbReference type="InterPro" id="IPR042176">
    <property type="entry name" value="Pantoate_ligase_C"/>
</dbReference>
<accession>A0A1S7DTQ6</accession>
<evidence type="ECO:0000256" key="2">
    <source>
        <dbReference type="ARBA" id="ARBA00009256"/>
    </source>
</evidence>
<comment type="catalytic activity">
    <reaction evidence="7 8">
        <text>(R)-pantoate + beta-alanine + ATP = (R)-pantothenate + AMP + diphosphate + H(+)</text>
        <dbReference type="Rhea" id="RHEA:10912"/>
        <dbReference type="ChEBI" id="CHEBI:15378"/>
        <dbReference type="ChEBI" id="CHEBI:15980"/>
        <dbReference type="ChEBI" id="CHEBI:29032"/>
        <dbReference type="ChEBI" id="CHEBI:30616"/>
        <dbReference type="ChEBI" id="CHEBI:33019"/>
        <dbReference type="ChEBI" id="CHEBI:57966"/>
        <dbReference type="ChEBI" id="CHEBI:456215"/>
        <dbReference type="EC" id="6.3.2.1"/>
    </reaction>
</comment>
<feature type="active site" description="Proton donor" evidence="8">
    <location>
        <position position="37"/>
    </location>
</feature>
<comment type="subunit">
    <text evidence="8">Homodimer.</text>
</comment>
<dbReference type="NCBIfam" id="TIGR00018">
    <property type="entry name" value="panC"/>
    <property type="match status" value="1"/>
</dbReference>
<keyword evidence="8" id="KW-0963">Cytoplasm</keyword>
<dbReference type="EMBL" id="CP011859">
    <property type="protein sequence ID" value="AQY22490.1"/>
    <property type="molecule type" value="Genomic_DNA"/>
</dbReference>
<dbReference type="InterPro" id="IPR014729">
    <property type="entry name" value="Rossmann-like_a/b/a_fold"/>
</dbReference>
<evidence type="ECO:0000256" key="7">
    <source>
        <dbReference type="ARBA" id="ARBA00048258"/>
    </source>
</evidence>
<evidence type="ECO:0000256" key="8">
    <source>
        <dbReference type="HAMAP-Rule" id="MF_00158"/>
    </source>
</evidence>
<evidence type="ECO:0000313" key="10">
    <source>
        <dbReference type="Proteomes" id="UP000189883"/>
    </source>
</evidence>
<dbReference type="Pfam" id="PF02569">
    <property type="entry name" value="Pantoate_ligase"/>
    <property type="match status" value="1"/>
</dbReference>
<proteinExistence type="inferred from homology"/>
<comment type="miscellaneous">
    <text evidence="8">The reaction proceeds by a bi uni uni bi ping pong mechanism.</text>
</comment>
<evidence type="ECO:0000313" key="9">
    <source>
        <dbReference type="EMBL" id="AQY22490.1"/>
    </source>
</evidence>
<dbReference type="PANTHER" id="PTHR21299:SF1">
    <property type="entry name" value="PANTOATE--BETA-ALANINE LIGASE"/>
    <property type="match status" value="1"/>
</dbReference>
<dbReference type="GO" id="GO:0004592">
    <property type="term" value="F:pantoate-beta-alanine ligase activity"/>
    <property type="evidence" value="ECO:0007669"/>
    <property type="project" value="UniProtKB-UniRule"/>
</dbReference>
<feature type="binding site" evidence="8">
    <location>
        <position position="155"/>
    </location>
    <ligand>
        <name>(R)-pantoate</name>
        <dbReference type="ChEBI" id="CHEBI:15980"/>
    </ligand>
</feature>
<organism evidence="9 10">
    <name type="scientific">Riemerella anatipestifer</name>
    <name type="common">Moraxella anatipestifer</name>
    <dbReference type="NCBI Taxonomy" id="34085"/>
    <lineage>
        <taxon>Bacteria</taxon>
        <taxon>Pseudomonadati</taxon>
        <taxon>Bacteroidota</taxon>
        <taxon>Flavobacteriia</taxon>
        <taxon>Flavobacteriales</taxon>
        <taxon>Weeksellaceae</taxon>
        <taxon>Riemerella</taxon>
    </lineage>
</organism>
<feature type="binding site" evidence="8">
    <location>
        <begin position="30"/>
        <end position="37"/>
    </location>
    <ligand>
        <name>ATP</name>
        <dbReference type="ChEBI" id="CHEBI:30616"/>
    </ligand>
</feature>
<dbReference type="EC" id="6.3.2.1" evidence="8"/>
<dbReference type="UniPathway" id="UPA00028">
    <property type="reaction ID" value="UER00005"/>
</dbReference>
<evidence type="ECO:0000256" key="6">
    <source>
        <dbReference type="ARBA" id="ARBA00022840"/>
    </source>
</evidence>
<dbReference type="InterPro" id="IPR003721">
    <property type="entry name" value="Pantoate_ligase"/>
</dbReference>
<comment type="caution">
    <text evidence="8">Lacks conserved residue(s) required for the propagation of feature annotation.</text>
</comment>
<sequence>MKILDSRKELETYIKHNKLNGNTIGFAPTMGALHKGHISLYEAARPHNDIVVSSIFVNPTQFNNPDDLEKYPRTLETDLEKLRKSKLVNAVYTPSIEDIYPEKSVAKNYDFDGLENEMEGKMRPGHFDGVGTVVEELFRQLQPDNAYFGEKDFQQLAIIRKLVEKKNFPINIHGVSIYREENGLAMSSRNMRLSEAEREDAKIIYETLLKVNDWFRVVSIPEIKERVNSIFKKEKNFDLEYFVIADENTLKETDFFYKDCSYRAFIVVHVNQVRLIDNMHLV</sequence>
<evidence type="ECO:0000256" key="4">
    <source>
        <dbReference type="ARBA" id="ARBA00022655"/>
    </source>
</evidence>
<dbReference type="PANTHER" id="PTHR21299">
    <property type="entry name" value="CYTIDYLATE KINASE/PANTOATE-BETA-ALANINE LIGASE"/>
    <property type="match status" value="1"/>
</dbReference>
<keyword evidence="4 8" id="KW-0566">Pantothenate biosynthesis</keyword>
<protein>
    <recommendedName>
        <fullName evidence="8">Pantothenate synthetase</fullName>
        <shortName evidence="8">PS</shortName>
        <ecNumber evidence="8">6.3.2.1</ecNumber>
    </recommendedName>
    <alternativeName>
        <fullName evidence="8">Pantoate--beta-alanine ligase</fullName>
    </alternativeName>
    <alternativeName>
        <fullName evidence="8">Pantoate-activating enzyme</fullName>
    </alternativeName>
</protein>
<keyword evidence="5 8" id="KW-0547">Nucleotide-binding</keyword>
<dbReference type="Proteomes" id="UP000189883">
    <property type="component" value="Chromosome"/>
</dbReference>
<dbReference type="Gene3D" id="3.40.50.620">
    <property type="entry name" value="HUPs"/>
    <property type="match status" value="1"/>
</dbReference>
<comment type="function">
    <text evidence="8">Catalyzes the condensation of pantoate with beta-alanine in an ATP-dependent reaction via a pantoyl-adenylate intermediate.</text>
</comment>
<keyword evidence="6 8" id="KW-0067">ATP-binding</keyword>
<reference evidence="9 10" key="1">
    <citation type="submission" date="2015-06" db="EMBL/GenBank/DDBJ databases">
        <title>R. anatipestifer strain HXb2 is the most virulent strain so far, and the genome sequence would help us uncover the pathogenesis.</title>
        <authorList>
            <person name="Hu Q."/>
            <person name="Qi J."/>
            <person name="Bo H."/>
            <person name="Liu G."/>
            <person name="Tao M."/>
            <person name="Ding Y."/>
            <person name="Xue Y."/>
        </authorList>
    </citation>
    <scope>NUCLEOTIDE SEQUENCE [LARGE SCALE GENOMIC DNA]</scope>
    <source>
        <strain evidence="9 10">HXb2</strain>
    </source>
</reference>
<feature type="binding site" evidence="8">
    <location>
        <position position="61"/>
    </location>
    <ligand>
        <name>beta-alanine</name>
        <dbReference type="ChEBI" id="CHEBI:57966"/>
    </ligand>
</feature>
<dbReference type="RefSeq" id="WP_079207675.1">
    <property type="nucleotide sequence ID" value="NZ_CP011859.1"/>
</dbReference>
<keyword evidence="3 8" id="KW-0436">Ligase</keyword>
<comment type="subcellular location">
    <subcellularLocation>
        <location evidence="8">Cytoplasm</location>
    </subcellularLocation>
</comment>
<comment type="similarity">
    <text evidence="2 8">Belongs to the pantothenate synthetase family.</text>
</comment>
<comment type="pathway">
    <text evidence="1 8">Cofactor biosynthesis; (R)-pantothenate biosynthesis; (R)-pantothenate from (R)-pantoate and beta-alanine: step 1/1.</text>
</comment>
<feature type="binding site" evidence="8">
    <location>
        <begin position="186"/>
        <end position="189"/>
    </location>
    <ligand>
        <name>ATP</name>
        <dbReference type="ChEBI" id="CHEBI:30616"/>
    </ligand>
</feature>
<name>A0A1S7DTQ6_RIEAN</name>
<dbReference type="GO" id="GO:0005829">
    <property type="term" value="C:cytosol"/>
    <property type="evidence" value="ECO:0007669"/>
    <property type="project" value="TreeGrafter"/>
</dbReference>
<feature type="binding site" evidence="8">
    <location>
        <begin position="149"/>
        <end position="152"/>
    </location>
    <ligand>
        <name>ATP</name>
        <dbReference type="ChEBI" id="CHEBI:30616"/>
    </ligand>
</feature>
<evidence type="ECO:0000256" key="1">
    <source>
        <dbReference type="ARBA" id="ARBA00004990"/>
    </source>
</evidence>
<evidence type="ECO:0000256" key="5">
    <source>
        <dbReference type="ARBA" id="ARBA00022741"/>
    </source>
</evidence>
<dbReference type="Gene3D" id="3.30.1300.10">
    <property type="entry name" value="Pantoate-beta-alanine ligase, C-terminal domain"/>
    <property type="match status" value="1"/>
</dbReference>
<dbReference type="CDD" id="cd00560">
    <property type="entry name" value="PanC"/>
    <property type="match status" value="1"/>
</dbReference>